<sequence>MTALTDRIRSVRETVARATLTPLLVRFGVFASALAGLLLAYPVAVSTSRFVGLLVVVAVVPAVGPRRVWPTFVVLVTVGGWLLATAGYGESRPLWRVLALATAVYLTHSLGALAALVPYDAVVDPGVLVRWLSRAAGVVLAAGVLGVLLLAVGDRGGPRFLAAGLAGLLVAVLATVLLARLLRRR</sequence>
<dbReference type="RefSeq" id="WP_377549610.1">
    <property type="nucleotide sequence ID" value="NZ_JBHSBN010000018.1"/>
</dbReference>
<name>A0ABV8KRL8_9ACTN</name>
<keyword evidence="1" id="KW-0472">Membrane</keyword>
<feature type="transmembrane region" description="Helical" evidence="1">
    <location>
        <begin position="20"/>
        <end position="41"/>
    </location>
</feature>
<accession>A0ABV8KRL8</accession>
<gene>
    <name evidence="2" type="ORF">ACFOX0_23030</name>
</gene>
<dbReference type="Proteomes" id="UP001595868">
    <property type="component" value="Unassembled WGS sequence"/>
</dbReference>
<dbReference type="EMBL" id="JBHSBN010000018">
    <property type="protein sequence ID" value="MFC4108795.1"/>
    <property type="molecule type" value="Genomic_DNA"/>
</dbReference>
<organism evidence="2 3">
    <name type="scientific">Micromonospora zhanjiangensis</name>
    <dbReference type="NCBI Taxonomy" id="1522057"/>
    <lineage>
        <taxon>Bacteria</taxon>
        <taxon>Bacillati</taxon>
        <taxon>Actinomycetota</taxon>
        <taxon>Actinomycetes</taxon>
        <taxon>Micromonosporales</taxon>
        <taxon>Micromonosporaceae</taxon>
        <taxon>Micromonospora</taxon>
    </lineage>
</organism>
<evidence type="ECO:0000256" key="1">
    <source>
        <dbReference type="SAM" id="Phobius"/>
    </source>
</evidence>
<keyword evidence="1" id="KW-1133">Transmembrane helix</keyword>
<feature type="transmembrane region" description="Helical" evidence="1">
    <location>
        <begin position="131"/>
        <end position="153"/>
    </location>
</feature>
<feature type="transmembrane region" description="Helical" evidence="1">
    <location>
        <begin position="71"/>
        <end position="88"/>
    </location>
</feature>
<feature type="transmembrane region" description="Helical" evidence="1">
    <location>
        <begin position="94"/>
        <end position="119"/>
    </location>
</feature>
<keyword evidence="1" id="KW-0812">Transmembrane</keyword>
<evidence type="ECO:0000313" key="3">
    <source>
        <dbReference type="Proteomes" id="UP001595868"/>
    </source>
</evidence>
<keyword evidence="3" id="KW-1185">Reference proteome</keyword>
<protein>
    <submittedName>
        <fullName evidence="2">Uncharacterized protein</fullName>
    </submittedName>
</protein>
<evidence type="ECO:0000313" key="2">
    <source>
        <dbReference type="EMBL" id="MFC4108795.1"/>
    </source>
</evidence>
<reference evidence="3" key="1">
    <citation type="journal article" date="2019" name="Int. J. Syst. Evol. Microbiol.">
        <title>The Global Catalogue of Microorganisms (GCM) 10K type strain sequencing project: providing services to taxonomists for standard genome sequencing and annotation.</title>
        <authorList>
            <consortium name="The Broad Institute Genomics Platform"/>
            <consortium name="The Broad Institute Genome Sequencing Center for Infectious Disease"/>
            <person name="Wu L."/>
            <person name="Ma J."/>
        </authorList>
    </citation>
    <scope>NUCLEOTIDE SEQUENCE [LARGE SCALE GENOMIC DNA]</scope>
    <source>
        <strain evidence="3">2902at01</strain>
    </source>
</reference>
<comment type="caution">
    <text evidence="2">The sequence shown here is derived from an EMBL/GenBank/DDBJ whole genome shotgun (WGS) entry which is preliminary data.</text>
</comment>
<feature type="transmembrane region" description="Helical" evidence="1">
    <location>
        <begin position="159"/>
        <end position="182"/>
    </location>
</feature>
<proteinExistence type="predicted"/>